<dbReference type="InterPro" id="IPR005172">
    <property type="entry name" value="CRC"/>
</dbReference>
<dbReference type="GO" id="GO:0006355">
    <property type="term" value="P:regulation of DNA-templated transcription"/>
    <property type="evidence" value="ECO:0007669"/>
    <property type="project" value="TreeGrafter"/>
</dbReference>
<keyword evidence="3" id="KW-0539">Nucleus</keyword>
<accession>A0A7I8V8X5</accession>
<dbReference type="Proteomes" id="UP000549394">
    <property type="component" value="Unassembled WGS sequence"/>
</dbReference>
<dbReference type="PANTHER" id="PTHR12446">
    <property type="entry name" value="TESMIN/TSO1-RELATED"/>
    <property type="match status" value="1"/>
</dbReference>
<dbReference type="PANTHER" id="PTHR12446:SF34">
    <property type="entry name" value="PROTEIN LIN-54 HOMOLOG"/>
    <property type="match status" value="1"/>
</dbReference>
<evidence type="ECO:0000259" key="4">
    <source>
        <dbReference type="PROSITE" id="PS51634"/>
    </source>
</evidence>
<feature type="domain" description="CRC" evidence="4">
    <location>
        <begin position="67"/>
        <end position="174"/>
    </location>
</feature>
<evidence type="ECO:0000256" key="2">
    <source>
        <dbReference type="ARBA" id="ARBA00007267"/>
    </source>
</evidence>
<evidence type="ECO:0000313" key="5">
    <source>
        <dbReference type="EMBL" id="CAD5112235.1"/>
    </source>
</evidence>
<dbReference type="PROSITE" id="PS51634">
    <property type="entry name" value="CRC"/>
    <property type="match status" value="1"/>
</dbReference>
<dbReference type="Pfam" id="PF03638">
    <property type="entry name" value="TCR"/>
    <property type="match status" value="2"/>
</dbReference>
<sequence length="310" mass="35251">MMPAEFTDEPPFHPLDTHSFNCSPGICTPYCNETLNPFPALGGLSPPTFGLCFPILRYQDGDRLRSSTKPCNCKKSRCLKLYCDCFARSEYCGSWCSCNGCMNTDEYPLQRDSATRACVERNPNAFRSKVDQKTHYKGCNCKRSGCSKKYCECYEASIACTSLCKCLDCCNRKDGKRSKTNLNKSKKKEFNTKARLEVSDDEWTPDNQTKKRKPAKRRKRLLCSTSNTFTRLDCNPVSGCNKLSPPFTNYKEKRIEVDDISRLSECTRQEVLDAVDELVDVTDMSGRNDTQNQRRILMSLSALLVDFQSI</sequence>
<dbReference type="EMBL" id="CAJFCJ010000002">
    <property type="protein sequence ID" value="CAD5112235.1"/>
    <property type="molecule type" value="Genomic_DNA"/>
</dbReference>
<name>A0A7I8V8X5_9ANNE</name>
<dbReference type="InterPro" id="IPR033467">
    <property type="entry name" value="Tesmin/TSO1-like_CXC"/>
</dbReference>
<protein>
    <submittedName>
        <fullName evidence="5">DgyrCDS1464</fullName>
    </submittedName>
</protein>
<keyword evidence="6" id="KW-1185">Reference proteome</keyword>
<evidence type="ECO:0000256" key="3">
    <source>
        <dbReference type="ARBA" id="ARBA00023242"/>
    </source>
</evidence>
<reference evidence="5 6" key="1">
    <citation type="submission" date="2020-08" db="EMBL/GenBank/DDBJ databases">
        <authorList>
            <person name="Hejnol A."/>
        </authorList>
    </citation>
    <scope>NUCLEOTIDE SEQUENCE [LARGE SCALE GENOMIC DNA]</scope>
</reference>
<dbReference type="GO" id="GO:0005634">
    <property type="term" value="C:nucleus"/>
    <property type="evidence" value="ECO:0007669"/>
    <property type="project" value="UniProtKB-SubCell"/>
</dbReference>
<proteinExistence type="inferred from homology"/>
<comment type="subcellular location">
    <subcellularLocation>
        <location evidence="1">Nucleus</location>
    </subcellularLocation>
</comment>
<dbReference type="AlphaFoldDB" id="A0A7I8V8X5"/>
<dbReference type="InterPro" id="IPR028307">
    <property type="entry name" value="Lin-54_fam"/>
</dbReference>
<dbReference type="SMART" id="SM01114">
    <property type="entry name" value="CXC"/>
    <property type="match status" value="2"/>
</dbReference>
<comment type="similarity">
    <text evidence="2">Belongs to the lin-54 family.</text>
</comment>
<organism evidence="5 6">
    <name type="scientific">Dimorphilus gyrociliatus</name>
    <dbReference type="NCBI Taxonomy" id="2664684"/>
    <lineage>
        <taxon>Eukaryota</taxon>
        <taxon>Metazoa</taxon>
        <taxon>Spiralia</taxon>
        <taxon>Lophotrochozoa</taxon>
        <taxon>Annelida</taxon>
        <taxon>Polychaeta</taxon>
        <taxon>Polychaeta incertae sedis</taxon>
        <taxon>Dinophilidae</taxon>
        <taxon>Dimorphilus</taxon>
    </lineage>
</organism>
<comment type="caution">
    <text evidence="5">The sequence shown here is derived from an EMBL/GenBank/DDBJ whole genome shotgun (WGS) entry which is preliminary data.</text>
</comment>
<dbReference type="OrthoDB" id="6283463at2759"/>
<gene>
    <name evidence="5" type="ORF">DGYR_LOCUS1416</name>
</gene>
<evidence type="ECO:0000256" key="1">
    <source>
        <dbReference type="ARBA" id="ARBA00004123"/>
    </source>
</evidence>
<evidence type="ECO:0000313" key="6">
    <source>
        <dbReference type="Proteomes" id="UP000549394"/>
    </source>
</evidence>